<feature type="non-terminal residue" evidence="2">
    <location>
        <position position="129"/>
    </location>
</feature>
<feature type="transmembrane region" description="Helical" evidence="1">
    <location>
        <begin position="34"/>
        <end position="55"/>
    </location>
</feature>
<sequence length="129" mass="14545">MNIFITGIIIFVVVYLILNWFAKTSSQKVTKSARNLILIISLILAVIMLIGGRLLVSLPLFFLAMSALKIKGLTAFQIWNLWRLLNYLRSTGRFSYFGQTNQARPSSNLSLDEAYKILGIKKGCSKNEV</sequence>
<protein>
    <recommendedName>
        <fullName evidence="3">Molecular chaperone DnaJ</fullName>
    </recommendedName>
</protein>
<evidence type="ECO:0008006" key="3">
    <source>
        <dbReference type="Google" id="ProtNLM"/>
    </source>
</evidence>
<keyword evidence="1" id="KW-0812">Transmembrane</keyword>
<reference evidence="2" key="1">
    <citation type="submission" date="2018-05" db="EMBL/GenBank/DDBJ databases">
        <authorList>
            <person name="Lanie J.A."/>
            <person name="Ng W.-L."/>
            <person name="Kazmierczak K.M."/>
            <person name="Andrzejewski T.M."/>
            <person name="Davidsen T.M."/>
            <person name="Wayne K.J."/>
            <person name="Tettelin H."/>
            <person name="Glass J.I."/>
            <person name="Rusch D."/>
            <person name="Podicherti R."/>
            <person name="Tsui H.-C.T."/>
            <person name="Winkler M.E."/>
        </authorList>
    </citation>
    <scope>NUCLEOTIDE SEQUENCE</scope>
</reference>
<evidence type="ECO:0000256" key="1">
    <source>
        <dbReference type="SAM" id="Phobius"/>
    </source>
</evidence>
<feature type="transmembrane region" description="Helical" evidence="1">
    <location>
        <begin position="6"/>
        <end position="22"/>
    </location>
</feature>
<organism evidence="2">
    <name type="scientific">marine metagenome</name>
    <dbReference type="NCBI Taxonomy" id="408172"/>
    <lineage>
        <taxon>unclassified sequences</taxon>
        <taxon>metagenomes</taxon>
        <taxon>ecological metagenomes</taxon>
    </lineage>
</organism>
<dbReference type="AlphaFoldDB" id="A0A382RTA6"/>
<keyword evidence="1" id="KW-0472">Membrane</keyword>
<evidence type="ECO:0000313" key="2">
    <source>
        <dbReference type="EMBL" id="SVD00690.1"/>
    </source>
</evidence>
<proteinExistence type="predicted"/>
<dbReference type="EMBL" id="UINC01123908">
    <property type="protein sequence ID" value="SVD00690.1"/>
    <property type="molecule type" value="Genomic_DNA"/>
</dbReference>
<gene>
    <name evidence="2" type="ORF">METZ01_LOCUS353544</name>
</gene>
<name>A0A382RTA6_9ZZZZ</name>
<accession>A0A382RTA6</accession>
<keyword evidence="1" id="KW-1133">Transmembrane helix</keyword>